<dbReference type="AlphaFoldDB" id="A0A1H1QEJ2"/>
<proteinExistence type="predicted"/>
<name>A0A1H1QEJ2_9GAMM</name>
<dbReference type="OrthoDB" id="6882930at2"/>
<protein>
    <submittedName>
        <fullName evidence="1">Uncharacterized protein</fullName>
    </submittedName>
</protein>
<dbReference type="RefSeq" id="WP_093392226.1">
    <property type="nucleotide sequence ID" value="NZ_LT629736.1"/>
</dbReference>
<accession>A0A1H1QEJ2</accession>
<keyword evidence="2" id="KW-1185">Reference proteome</keyword>
<gene>
    <name evidence="1" type="ORF">SAMN05216421_1120</name>
</gene>
<sequence length="187" mass="19695">MALVKFHKVTTLPATLEANAFYYVENGTFAESYITNSAGVARSVGNTAMINALIDQALADFESGMQSEMEIVPDIAARDALAPTTNKLVLVIDASADATVSVGSATYAWRQSSATWIKIAEYESMDVVVTWANINDGPSSSPAQIDSAVSASHTHANKTTLDALGTNTDGLTLNGTNVSSVWATNGW</sequence>
<dbReference type="STRING" id="487184.SAMN05216421_1120"/>
<dbReference type="EMBL" id="LT629736">
    <property type="protein sequence ID" value="SDS21892.1"/>
    <property type="molecule type" value="Genomic_DNA"/>
</dbReference>
<evidence type="ECO:0000313" key="1">
    <source>
        <dbReference type="EMBL" id="SDS21892.1"/>
    </source>
</evidence>
<organism evidence="1 2">
    <name type="scientific">Halopseudomonas xinjiangensis</name>
    <dbReference type="NCBI Taxonomy" id="487184"/>
    <lineage>
        <taxon>Bacteria</taxon>
        <taxon>Pseudomonadati</taxon>
        <taxon>Pseudomonadota</taxon>
        <taxon>Gammaproteobacteria</taxon>
        <taxon>Pseudomonadales</taxon>
        <taxon>Pseudomonadaceae</taxon>
        <taxon>Halopseudomonas</taxon>
    </lineage>
</organism>
<dbReference type="Proteomes" id="UP000243207">
    <property type="component" value="Chromosome I"/>
</dbReference>
<reference evidence="2" key="1">
    <citation type="submission" date="2016-10" db="EMBL/GenBank/DDBJ databases">
        <authorList>
            <person name="Varghese N."/>
            <person name="Submissions S."/>
        </authorList>
    </citation>
    <scope>NUCLEOTIDE SEQUENCE [LARGE SCALE GENOMIC DNA]</scope>
    <source>
        <strain evidence="2">NRRL B-51270</strain>
    </source>
</reference>
<evidence type="ECO:0000313" key="2">
    <source>
        <dbReference type="Proteomes" id="UP000243207"/>
    </source>
</evidence>